<gene>
    <name evidence="1" type="ORF">ACFP3U_18805</name>
</gene>
<organism evidence="1 2">
    <name type="scientific">Kitasatospora misakiensis</name>
    <dbReference type="NCBI Taxonomy" id="67330"/>
    <lineage>
        <taxon>Bacteria</taxon>
        <taxon>Bacillati</taxon>
        <taxon>Actinomycetota</taxon>
        <taxon>Actinomycetes</taxon>
        <taxon>Kitasatosporales</taxon>
        <taxon>Streptomycetaceae</taxon>
        <taxon>Kitasatospora</taxon>
    </lineage>
</organism>
<dbReference type="RefSeq" id="WP_380226717.1">
    <property type="nucleotide sequence ID" value="NZ_JBHSOF010000023.1"/>
</dbReference>
<protein>
    <submittedName>
        <fullName evidence="1">Uncharacterized protein</fullName>
    </submittedName>
</protein>
<evidence type="ECO:0000313" key="1">
    <source>
        <dbReference type="EMBL" id="MFC5665023.1"/>
    </source>
</evidence>
<dbReference type="Proteomes" id="UP001595975">
    <property type="component" value="Unassembled WGS sequence"/>
</dbReference>
<proteinExistence type="predicted"/>
<name>A0ABW0X386_9ACTN</name>
<dbReference type="EMBL" id="JBHSOF010000023">
    <property type="protein sequence ID" value="MFC5665023.1"/>
    <property type="molecule type" value="Genomic_DNA"/>
</dbReference>
<sequence length="97" mass="10246">MYLILAQLDFPDGAPGAAELRRALPRPAGVEHVYVDGHATSAEVVLFLALPTLAESESTARALCNAYLRVHHPTARLRTLTASVAPGTESALLGPDD</sequence>
<accession>A0ABW0X386</accession>
<reference evidence="2" key="1">
    <citation type="journal article" date="2019" name="Int. J. Syst. Evol. Microbiol.">
        <title>The Global Catalogue of Microorganisms (GCM) 10K type strain sequencing project: providing services to taxonomists for standard genome sequencing and annotation.</title>
        <authorList>
            <consortium name="The Broad Institute Genomics Platform"/>
            <consortium name="The Broad Institute Genome Sequencing Center for Infectious Disease"/>
            <person name="Wu L."/>
            <person name="Ma J."/>
        </authorList>
    </citation>
    <scope>NUCLEOTIDE SEQUENCE [LARGE SCALE GENOMIC DNA]</scope>
    <source>
        <strain evidence="2">CGMCC 4.1437</strain>
    </source>
</reference>
<evidence type="ECO:0000313" key="2">
    <source>
        <dbReference type="Proteomes" id="UP001595975"/>
    </source>
</evidence>
<keyword evidence="2" id="KW-1185">Reference proteome</keyword>
<comment type="caution">
    <text evidence="1">The sequence shown here is derived from an EMBL/GenBank/DDBJ whole genome shotgun (WGS) entry which is preliminary data.</text>
</comment>